<dbReference type="Proteomes" id="UP000800235">
    <property type="component" value="Unassembled WGS sequence"/>
</dbReference>
<dbReference type="AlphaFoldDB" id="A0A9P4NFJ9"/>
<gene>
    <name evidence="1" type="ORF">EJ08DRAFT_598947</name>
</gene>
<dbReference type="OrthoDB" id="5399555at2759"/>
<evidence type="ECO:0000313" key="2">
    <source>
        <dbReference type="Proteomes" id="UP000800235"/>
    </source>
</evidence>
<dbReference type="EMBL" id="MU007119">
    <property type="protein sequence ID" value="KAF2419590.1"/>
    <property type="molecule type" value="Genomic_DNA"/>
</dbReference>
<feature type="non-terminal residue" evidence="1">
    <location>
        <position position="1"/>
    </location>
</feature>
<comment type="caution">
    <text evidence="1">The sequence shown here is derived from an EMBL/GenBank/DDBJ whole genome shotgun (WGS) entry which is preliminary data.</text>
</comment>
<reference evidence="1" key="1">
    <citation type="journal article" date="2020" name="Stud. Mycol.">
        <title>101 Dothideomycetes genomes: a test case for predicting lifestyles and emergence of pathogens.</title>
        <authorList>
            <person name="Haridas S."/>
            <person name="Albert R."/>
            <person name="Binder M."/>
            <person name="Bloem J."/>
            <person name="Labutti K."/>
            <person name="Salamov A."/>
            <person name="Andreopoulos B."/>
            <person name="Baker S."/>
            <person name="Barry K."/>
            <person name="Bills G."/>
            <person name="Bluhm B."/>
            <person name="Cannon C."/>
            <person name="Castanera R."/>
            <person name="Culley D."/>
            <person name="Daum C."/>
            <person name="Ezra D."/>
            <person name="Gonzalez J."/>
            <person name="Henrissat B."/>
            <person name="Kuo A."/>
            <person name="Liang C."/>
            <person name="Lipzen A."/>
            <person name="Lutzoni F."/>
            <person name="Magnuson J."/>
            <person name="Mondo S."/>
            <person name="Nolan M."/>
            <person name="Ohm R."/>
            <person name="Pangilinan J."/>
            <person name="Park H.-J."/>
            <person name="Ramirez L."/>
            <person name="Alfaro M."/>
            <person name="Sun H."/>
            <person name="Tritt A."/>
            <person name="Yoshinaga Y."/>
            <person name="Zwiers L.-H."/>
            <person name="Turgeon B."/>
            <person name="Goodwin S."/>
            <person name="Spatafora J."/>
            <person name="Crous P."/>
            <person name="Grigoriev I."/>
        </authorList>
    </citation>
    <scope>NUCLEOTIDE SEQUENCE</scope>
    <source>
        <strain evidence="1">CBS 130266</strain>
    </source>
</reference>
<protein>
    <submittedName>
        <fullName evidence="1">Uncharacterized protein</fullName>
    </submittedName>
</protein>
<accession>A0A9P4NFJ9</accession>
<keyword evidence="2" id="KW-1185">Reference proteome</keyword>
<evidence type="ECO:0000313" key="1">
    <source>
        <dbReference type="EMBL" id="KAF2419590.1"/>
    </source>
</evidence>
<name>A0A9P4NFJ9_9PEZI</name>
<organism evidence="1 2">
    <name type="scientific">Tothia fuscella</name>
    <dbReference type="NCBI Taxonomy" id="1048955"/>
    <lineage>
        <taxon>Eukaryota</taxon>
        <taxon>Fungi</taxon>
        <taxon>Dikarya</taxon>
        <taxon>Ascomycota</taxon>
        <taxon>Pezizomycotina</taxon>
        <taxon>Dothideomycetes</taxon>
        <taxon>Pleosporomycetidae</taxon>
        <taxon>Venturiales</taxon>
        <taxon>Cylindrosympodiaceae</taxon>
        <taxon>Tothia</taxon>
    </lineage>
</organism>
<proteinExistence type="predicted"/>
<sequence length="140" mass="15242">LLQSPNNTRASTRLSTYSMAPTLTPSIAPSRLSYAEKRKSTISTNNNNIRELTYGLARLDQPKLQKQRYVVSEGKREEIGKLALGAKLERALGRRMVGQDAVFTVKSAGARVGGEKRAKHVPICVGGPVGGMRGEKELAY</sequence>